<gene>
    <name evidence="4" type="primary">prmC</name>
    <name evidence="8" type="ORF">GT003_29190</name>
</gene>
<dbReference type="InterPro" id="IPR041698">
    <property type="entry name" value="Methyltransf_25"/>
</dbReference>
<dbReference type="InterPro" id="IPR002052">
    <property type="entry name" value="DNA_methylase_N6_adenine_CS"/>
</dbReference>
<organism evidence="8 9">
    <name type="scientific">Paenibacillus sacheonensis</name>
    <dbReference type="NCBI Taxonomy" id="742054"/>
    <lineage>
        <taxon>Bacteria</taxon>
        <taxon>Bacillati</taxon>
        <taxon>Bacillota</taxon>
        <taxon>Bacilli</taxon>
        <taxon>Bacillales</taxon>
        <taxon>Paenibacillaceae</taxon>
        <taxon>Paenibacillus</taxon>
    </lineage>
</organism>
<dbReference type="Pfam" id="PF17827">
    <property type="entry name" value="PrmC_N"/>
    <property type="match status" value="1"/>
</dbReference>
<evidence type="ECO:0000259" key="6">
    <source>
        <dbReference type="Pfam" id="PF13649"/>
    </source>
</evidence>
<feature type="domain" description="Methyltransferase" evidence="6">
    <location>
        <begin position="185"/>
        <end position="242"/>
    </location>
</feature>
<evidence type="ECO:0000256" key="1">
    <source>
        <dbReference type="ARBA" id="ARBA00022603"/>
    </source>
</evidence>
<comment type="caution">
    <text evidence="4">Lacks conserved residue(s) required for the propagation of feature annotation.</text>
</comment>
<comment type="similarity">
    <text evidence="4">Belongs to the protein N5-glutamine methyltransferase family. PrmC subfamily.</text>
</comment>
<feature type="binding site" evidence="4">
    <location>
        <begin position="189"/>
        <end position="193"/>
    </location>
    <ligand>
        <name>S-adenosyl-L-methionine</name>
        <dbReference type="ChEBI" id="CHEBI:59789"/>
    </ligand>
</feature>
<dbReference type="HAMAP" id="MF_02126">
    <property type="entry name" value="RF_methyltr_PrmC"/>
    <property type="match status" value="1"/>
</dbReference>
<dbReference type="SUPFAM" id="SSF53335">
    <property type="entry name" value="S-adenosyl-L-methionine-dependent methyltransferases"/>
    <property type="match status" value="1"/>
</dbReference>
<keyword evidence="9" id="KW-1185">Reference proteome</keyword>
<dbReference type="AlphaFoldDB" id="A0A7X4YUX0"/>
<dbReference type="PANTHER" id="PTHR18895:SF74">
    <property type="entry name" value="MTRF1L RELEASE FACTOR GLUTAMINE METHYLTRANSFERASE"/>
    <property type="match status" value="1"/>
</dbReference>
<dbReference type="InterPro" id="IPR004556">
    <property type="entry name" value="HemK-like"/>
</dbReference>
<dbReference type="NCBIfam" id="TIGR00536">
    <property type="entry name" value="hemK_fam"/>
    <property type="match status" value="1"/>
</dbReference>
<dbReference type="Gene3D" id="1.10.8.10">
    <property type="entry name" value="DNA helicase RuvA subunit, C-terminal domain"/>
    <property type="match status" value="1"/>
</dbReference>
<dbReference type="EMBL" id="JAAAMU010000026">
    <property type="protein sequence ID" value="NBC73055.1"/>
    <property type="molecule type" value="Genomic_DNA"/>
</dbReference>
<sequence>MTIADACLKAAAMLQARGIAEPRSNAELLLLHVLGLDRAQLLRDWRDPFPPQHYKRWRELLSRKAAGEPVQYLIGEQWFYGLPFAVTPAVLIPRPETELLVEAVLEAADRLWPEASGAEFAEGTEGAGGTASRGAAEALGTTAAGTAGEQGDDGPAGAEGAGEAASAAEIGSEPLAAASAAVPTVVDVGTGSGAIGVTLATLRPRWRVCASDLSPDALAVARTNAASHEAAARMTFVQGDLLGPFAQPRPGSVDGAAGGVAGLRIDVLVSNPPYIPAGDIAGLQPEVRDHEPRLALDGGDDGLTPYRRMAEQLSQLSALPRIVGFELGIGQAEAVADLLRGIGAWREVRIIPDYAGIDRHVLAVE</sequence>
<evidence type="ECO:0000256" key="2">
    <source>
        <dbReference type="ARBA" id="ARBA00022679"/>
    </source>
</evidence>
<keyword evidence="2 4" id="KW-0808">Transferase</keyword>
<feature type="binding site" evidence="4">
    <location>
        <begin position="271"/>
        <end position="274"/>
    </location>
    <ligand>
        <name>substrate</name>
    </ligand>
</feature>
<comment type="function">
    <text evidence="4">Methylates the class 1 translation termination release factors RF1/PrfA and RF2/PrfB on the glutamine residue of the universally conserved GGQ motif.</text>
</comment>
<evidence type="ECO:0000256" key="3">
    <source>
        <dbReference type="ARBA" id="ARBA00022691"/>
    </source>
</evidence>
<accession>A0A7X4YUX0</accession>
<dbReference type="EC" id="2.1.1.297" evidence="4"/>
<dbReference type="OrthoDB" id="9800643at2"/>
<dbReference type="InterPro" id="IPR019874">
    <property type="entry name" value="RF_methyltr_PrmC"/>
</dbReference>
<dbReference type="Gene3D" id="3.40.50.150">
    <property type="entry name" value="Vaccinia Virus protein VP39"/>
    <property type="match status" value="1"/>
</dbReference>
<evidence type="ECO:0000256" key="4">
    <source>
        <dbReference type="HAMAP-Rule" id="MF_02126"/>
    </source>
</evidence>
<dbReference type="InterPro" id="IPR029063">
    <property type="entry name" value="SAM-dependent_MTases_sf"/>
</dbReference>
<keyword evidence="1 4" id="KW-0489">Methyltransferase</keyword>
<dbReference type="Proteomes" id="UP000558113">
    <property type="component" value="Unassembled WGS sequence"/>
</dbReference>
<keyword evidence="3 4" id="KW-0949">S-adenosyl-L-methionine</keyword>
<feature type="binding site" evidence="4">
    <location>
        <position position="212"/>
    </location>
    <ligand>
        <name>S-adenosyl-L-methionine</name>
        <dbReference type="ChEBI" id="CHEBI:59789"/>
    </ligand>
</feature>
<proteinExistence type="inferred from homology"/>
<feature type="binding site" evidence="4">
    <location>
        <position position="271"/>
    </location>
    <ligand>
        <name>S-adenosyl-L-methionine</name>
        <dbReference type="ChEBI" id="CHEBI:59789"/>
    </ligand>
</feature>
<evidence type="ECO:0000313" key="8">
    <source>
        <dbReference type="EMBL" id="NBC73055.1"/>
    </source>
</evidence>
<dbReference type="PROSITE" id="PS00092">
    <property type="entry name" value="N6_MTASE"/>
    <property type="match status" value="1"/>
</dbReference>
<comment type="catalytic activity">
    <reaction evidence="4">
        <text>L-glutaminyl-[peptide chain release factor] + S-adenosyl-L-methionine = N(5)-methyl-L-glutaminyl-[peptide chain release factor] + S-adenosyl-L-homocysteine + H(+)</text>
        <dbReference type="Rhea" id="RHEA:42896"/>
        <dbReference type="Rhea" id="RHEA-COMP:10271"/>
        <dbReference type="Rhea" id="RHEA-COMP:10272"/>
        <dbReference type="ChEBI" id="CHEBI:15378"/>
        <dbReference type="ChEBI" id="CHEBI:30011"/>
        <dbReference type="ChEBI" id="CHEBI:57856"/>
        <dbReference type="ChEBI" id="CHEBI:59789"/>
        <dbReference type="ChEBI" id="CHEBI:61891"/>
        <dbReference type="EC" id="2.1.1.297"/>
    </reaction>
</comment>
<dbReference type="GO" id="GO:0003676">
    <property type="term" value="F:nucleic acid binding"/>
    <property type="evidence" value="ECO:0007669"/>
    <property type="project" value="InterPro"/>
</dbReference>
<protein>
    <recommendedName>
        <fullName evidence="4">Release factor glutamine methyltransferase</fullName>
        <shortName evidence="4">RF MTase</shortName>
        <ecNumber evidence="4">2.1.1.297</ecNumber>
    </recommendedName>
    <alternativeName>
        <fullName evidence="4">N5-glutamine methyltransferase PrmC</fullName>
    </alternativeName>
    <alternativeName>
        <fullName evidence="4">Protein-(glutamine-N5) MTase PrmC</fullName>
    </alternativeName>
    <alternativeName>
        <fullName evidence="4">Protein-glutamine N-methyltransferase PrmC</fullName>
    </alternativeName>
</protein>
<comment type="caution">
    <text evidence="8">The sequence shown here is derived from an EMBL/GenBank/DDBJ whole genome shotgun (WGS) entry which is preliminary data.</text>
</comment>
<evidence type="ECO:0000313" key="9">
    <source>
        <dbReference type="Proteomes" id="UP000558113"/>
    </source>
</evidence>
<name>A0A7X4YUX0_9BACL</name>
<dbReference type="GO" id="GO:0032259">
    <property type="term" value="P:methylation"/>
    <property type="evidence" value="ECO:0007669"/>
    <property type="project" value="UniProtKB-KW"/>
</dbReference>
<feature type="region of interest" description="Disordered" evidence="5">
    <location>
        <begin position="144"/>
        <end position="169"/>
    </location>
</feature>
<dbReference type="CDD" id="cd02440">
    <property type="entry name" value="AdoMet_MTases"/>
    <property type="match status" value="1"/>
</dbReference>
<evidence type="ECO:0000259" key="7">
    <source>
        <dbReference type="Pfam" id="PF17827"/>
    </source>
</evidence>
<dbReference type="GO" id="GO:0102559">
    <property type="term" value="F:peptide chain release factor N(5)-glutamine methyltransferase activity"/>
    <property type="evidence" value="ECO:0007669"/>
    <property type="project" value="UniProtKB-EC"/>
</dbReference>
<reference evidence="8 9" key="1">
    <citation type="submission" date="2020-01" db="EMBL/GenBank/DDBJ databases">
        <title>Paenibacillus soybeanensis sp. nov. isolated from the nodules of soybean (Glycine max(L.) Merr).</title>
        <authorList>
            <person name="Wang H."/>
        </authorList>
    </citation>
    <scope>NUCLEOTIDE SEQUENCE [LARGE SCALE GENOMIC DNA]</scope>
    <source>
        <strain evidence="8 9">DSM 23054</strain>
    </source>
</reference>
<dbReference type="PANTHER" id="PTHR18895">
    <property type="entry name" value="HEMK METHYLTRANSFERASE"/>
    <property type="match status" value="1"/>
</dbReference>
<dbReference type="Pfam" id="PF13649">
    <property type="entry name" value="Methyltransf_25"/>
    <property type="match status" value="1"/>
</dbReference>
<dbReference type="InterPro" id="IPR050320">
    <property type="entry name" value="N5-glutamine_MTase"/>
</dbReference>
<feature type="domain" description="Release factor glutamine methyltransferase N-terminal" evidence="7">
    <location>
        <begin position="8"/>
        <end position="75"/>
    </location>
</feature>
<evidence type="ECO:0000256" key="5">
    <source>
        <dbReference type="SAM" id="MobiDB-lite"/>
    </source>
</evidence>
<dbReference type="InterPro" id="IPR040758">
    <property type="entry name" value="PrmC_N"/>
</dbReference>